<name>A0ABZ1F3F4_9ACTN</name>
<dbReference type="CDD" id="cd00028">
    <property type="entry name" value="B_lectin"/>
    <property type="match status" value="1"/>
</dbReference>
<feature type="region of interest" description="Disordered" evidence="1">
    <location>
        <begin position="1"/>
        <end position="115"/>
    </location>
</feature>
<proteinExistence type="predicted"/>
<dbReference type="SMART" id="SM00108">
    <property type="entry name" value="B_lectin"/>
    <property type="match status" value="1"/>
</dbReference>
<evidence type="ECO:0000259" key="2">
    <source>
        <dbReference type="PROSITE" id="PS50927"/>
    </source>
</evidence>
<evidence type="ECO:0000256" key="1">
    <source>
        <dbReference type="SAM" id="MobiDB-lite"/>
    </source>
</evidence>
<dbReference type="Gene3D" id="2.90.10.10">
    <property type="entry name" value="Bulb-type lectin domain"/>
    <property type="match status" value="2"/>
</dbReference>
<dbReference type="EMBL" id="CP109083">
    <property type="protein sequence ID" value="WSB10929.1"/>
    <property type="molecule type" value="Genomic_DNA"/>
</dbReference>
<dbReference type="SUPFAM" id="SSF51110">
    <property type="entry name" value="alpha-D-mannose-specific plant lectins"/>
    <property type="match status" value="1"/>
</dbReference>
<feature type="region of interest" description="Disordered" evidence="1">
    <location>
        <begin position="198"/>
        <end position="271"/>
    </location>
</feature>
<feature type="compositionally biased region" description="Polar residues" evidence="1">
    <location>
        <begin position="259"/>
        <end position="271"/>
    </location>
</feature>
<dbReference type="Proteomes" id="UP001356428">
    <property type="component" value="Chromosome"/>
</dbReference>
<reference evidence="3 4" key="1">
    <citation type="submission" date="2022-10" db="EMBL/GenBank/DDBJ databases">
        <title>The complete genomes of actinobacterial strains from the NBC collection.</title>
        <authorList>
            <person name="Joergensen T.S."/>
            <person name="Alvarez Arevalo M."/>
            <person name="Sterndorff E.B."/>
            <person name="Faurdal D."/>
            <person name="Vuksanovic O."/>
            <person name="Mourched A.-S."/>
            <person name="Charusanti P."/>
            <person name="Shaw S."/>
            <person name="Blin K."/>
            <person name="Weber T."/>
        </authorList>
    </citation>
    <scope>NUCLEOTIDE SEQUENCE [LARGE SCALE GENOMIC DNA]</scope>
    <source>
        <strain evidence="3 4">NBC 01792</strain>
    </source>
</reference>
<evidence type="ECO:0000313" key="4">
    <source>
        <dbReference type="Proteomes" id="UP001356428"/>
    </source>
</evidence>
<feature type="domain" description="Bulb-type lectin" evidence="2">
    <location>
        <begin position="261"/>
        <end position="364"/>
    </location>
</feature>
<dbReference type="RefSeq" id="WP_326703064.1">
    <property type="nucleotide sequence ID" value="NZ_CP109083.1"/>
</dbReference>
<sequence length="364" mass="37184">MPPEPPTPGARTAAPTARAEEPTPAPPSPTAPAEQTPASPPKAEPEPTASATEEPKAPATPEATAAPEPAAAPEPGAPAAPPATPAETAQTAQTAQTAKEPGEARAEGAALAAAVATAPETRTLTAVDRSRPRTPVLAGAVFIGAALVAIPVLLMGSANDEEPRNTGTAPVAGSADTVLNPETAPAALEDYVAVKPTPSATEPKKITPPKAAPAAPAPAPQPATSAPAEKPEPKTSPEPKPKPKASPKPKPKAAPKPNWGTQTVSATSSIGVGQSWATNRIRMTMQQDGNLVVYNEQNKPIWAAMTFGENHRAIFQPDGNLVIHNGDDRAIWASKTHDFGGAQMVLRSDAKVVIVHNGRVVWST</sequence>
<protein>
    <submittedName>
        <fullName evidence="3">Mannose-binding protein</fullName>
    </submittedName>
</protein>
<dbReference type="PROSITE" id="PS50927">
    <property type="entry name" value="BULB_LECTIN"/>
    <property type="match status" value="1"/>
</dbReference>
<feature type="compositionally biased region" description="Basic residues" evidence="1">
    <location>
        <begin position="242"/>
        <end position="253"/>
    </location>
</feature>
<dbReference type="InterPro" id="IPR036426">
    <property type="entry name" value="Bulb-type_lectin_dom_sf"/>
</dbReference>
<feature type="compositionally biased region" description="Low complexity" evidence="1">
    <location>
        <begin position="85"/>
        <end position="99"/>
    </location>
</feature>
<feature type="compositionally biased region" description="Basic and acidic residues" evidence="1">
    <location>
        <begin position="229"/>
        <end position="241"/>
    </location>
</feature>
<keyword evidence="4" id="KW-1185">Reference proteome</keyword>
<gene>
    <name evidence="3" type="ORF">OG849_28625</name>
</gene>
<feature type="compositionally biased region" description="Pro residues" evidence="1">
    <location>
        <begin position="70"/>
        <end position="84"/>
    </location>
</feature>
<feature type="compositionally biased region" description="Low complexity" evidence="1">
    <location>
        <begin position="46"/>
        <end position="69"/>
    </location>
</feature>
<evidence type="ECO:0000313" key="3">
    <source>
        <dbReference type="EMBL" id="WSB10929.1"/>
    </source>
</evidence>
<accession>A0ABZ1F3F4</accession>
<organism evidence="3 4">
    <name type="scientific">Streptomyces cyaneofuscatus</name>
    <dbReference type="NCBI Taxonomy" id="66883"/>
    <lineage>
        <taxon>Bacteria</taxon>
        <taxon>Bacillati</taxon>
        <taxon>Actinomycetota</taxon>
        <taxon>Actinomycetes</taxon>
        <taxon>Kitasatosporales</taxon>
        <taxon>Streptomycetaceae</taxon>
        <taxon>Streptomyces</taxon>
    </lineage>
</organism>
<dbReference type="InterPro" id="IPR001480">
    <property type="entry name" value="Bulb-type_lectin_dom"/>
</dbReference>